<organism evidence="1 2">
    <name type="scientific">Fusarium oxysporum NRRL 32931</name>
    <dbReference type="NCBI Taxonomy" id="660029"/>
    <lineage>
        <taxon>Eukaryota</taxon>
        <taxon>Fungi</taxon>
        <taxon>Dikarya</taxon>
        <taxon>Ascomycota</taxon>
        <taxon>Pezizomycotina</taxon>
        <taxon>Sordariomycetes</taxon>
        <taxon>Hypocreomycetidae</taxon>
        <taxon>Hypocreales</taxon>
        <taxon>Nectriaceae</taxon>
        <taxon>Fusarium</taxon>
        <taxon>Fusarium oxysporum species complex</taxon>
    </lineage>
</organism>
<gene>
    <name evidence="1" type="ORF">FOYG_12992</name>
</gene>
<dbReference type="AlphaFoldDB" id="W9HSD4"/>
<dbReference type="HOGENOM" id="CLU_3351105_0_0_1"/>
<evidence type="ECO:0000313" key="2">
    <source>
        <dbReference type="Proteomes" id="UP000030753"/>
    </source>
</evidence>
<accession>W9HSD4</accession>
<dbReference type="EMBL" id="JH717847">
    <property type="protein sequence ID" value="EWY83141.1"/>
    <property type="molecule type" value="Genomic_DNA"/>
</dbReference>
<proteinExistence type="predicted"/>
<name>W9HSD4_FUSOX</name>
<evidence type="ECO:0000313" key="1">
    <source>
        <dbReference type="EMBL" id="EWY83141.1"/>
    </source>
</evidence>
<protein>
    <submittedName>
        <fullName evidence="1">Uncharacterized protein</fullName>
    </submittedName>
</protein>
<sequence>MSSKVFIIGRTASGCHYNSGSAKMPEASLRTDLAYMV</sequence>
<reference evidence="1 2" key="1">
    <citation type="submission" date="2011-06" db="EMBL/GenBank/DDBJ databases">
        <title>The Genome Sequence of Fusarium oxysporum FOSC 3-a.</title>
        <authorList>
            <consortium name="The Broad Institute Genome Sequencing Platform"/>
            <person name="Ma L.-J."/>
            <person name="Gale L.R."/>
            <person name="Schwartz D.C."/>
            <person name="Zhou S."/>
            <person name="Corby-Kistler H."/>
            <person name="Young S.K."/>
            <person name="Zeng Q."/>
            <person name="Gargeya S."/>
            <person name="Fitzgerald M."/>
            <person name="Haas B."/>
            <person name="Abouelleil A."/>
            <person name="Alvarado L."/>
            <person name="Arachchi H.M."/>
            <person name="Berlin A."/>
            <person name="Brown A."/>
            <person name="Chapman S.B."/>
            <person name="Chen Z."/>
            <person name="Dunbar C."/>
            <person name="Freedman E."/>
            <person name="Gearin G."/>
            <person name="Gellesch M."/>
            <person name="Goldberg J."/>
            <person name="Griggs A."/>
            <person name="Gujja S."/>
            <person name="Heiman D."/>
            <person name="Howarth C."/>
            <person name="Larson L."/>
            <person name="Lui A."/>
            <person name="MacDonald P.J.P."/>
            <person name="Mehta T."/>
            <person name="Montmayeur A."/>
            <person name="Murphy C."/>
            <person name="Neiman D."/>
            <person name="Pearson M."/>
            <person name="Priest M."/>
            <person name="Roberts A."/>
            <person name="Saif S."/>
            <person name="Shea T."/>
            <person name="Shenoy N."/>
            <person name="Sisk P."/>
            <person name="Stolte C."/>
            <person name="Sykes S."/>
            <person name="Wortman J."/>
            <person name="Nusbaum C."/>
            <person name="Birren B."/>
        </authorList>
    </citation>
    <scope>NUCLEOTIDE SEQUENCE [LARGE SCALE GENOMIC DNA]</scope>
    <source>
        <strain evidence="2">FOSC 3-a</strain>
    </source>
</reference>
<dbReference type="Proteomes" id="UP000030753">
    <property type="component" value="Unassembled WGS sequence"/>
</dbReference>